<dbReference type="InterPro" id="IPR019328">
    <property type="entry name" value="PIGH-H_dom"/>
</dbReference>
<accession>A0A9P0B1H9</accession>
<dbReference type="GO" id="GO:0000506">
    <property type="term" value="C:glycosylphosphatidylinositol-N-acetylglucosaminyltransferase (GPI-GnT) complex"/>
    <property type="evidence" value="ECO:0007669"/>
    <property type="project" value="InterPro"/>
</dbReference>
<dbReference type="AlphaFoldDB" id="A0A9P0B1H9"/>
<comment type="similarity">
    <text evidence="2">Belongs to the PIGH family.</text>
</comment>
<evidence type="ECO:0000259" key="4">
    <source>
        <dbReference type="Pfam" id="PF10181"/>
    </source>
</evidence>
<name>A0A9P0B1H9_BRAAE</name>
<evidence type="ECO:0000256" key="2">
    <source>
        <dbReference type="ARBA" id="ARBA00009610"/>
    </source>
</evidence>
<dbReference type="Proteomes" id="UP001154078">
    <property type="component" value="Chromosome 2"/>
</dbReference>
<keyword evidence="3" id="KW-1133">Transmembrane helix</keyword>
<dbReference type="InterPro" id="IPR044215">
    <property type="entry name" value="PIG-H"/>
</dbReference>
<proteinExistence type="inferred from homology"/>
<evidence type="ECO:0000313" key="6">
    <source>
        <dbReference type="Proteomes" id="UP001154078"/>
    </source>
</evidence>
<keyword evidence="3" id="KW-0812">Transmembrane</keyword>
<keyword evidence="6" id="KW-1185">Reference proteome</keyword>
<evidence type="ECO:0000256" key="3">
    <source>
        <dbReference type="SAM" id="Phobius"/>
    </source>
</evidence>
<organism evidence="5 6">
    <name type="scientific">Brassicogethes aeneus</name>
    <name type="common">Rape pollen beetle</name>
    <name type="synonym">Meligethes aeneus</name>
    <dbReference type="NCBI Taxonomy" id="1431903"/>
    <lineage>
        <taxon>Eukaryota</taxon>
        <taxon>Metazoa</taxon>
        <taxon>Ecdysozoa</taxon>
        <taxon>Arthropoda</taxon>
        <taxon>Hexapoda</taxon>
        <taxon>Insecta</taxon>
        <taxon>Pterygota</taxon>
        <taxon>Neoptera</taxon>
        <taxon>Endopterygota</taxon>
        <taxon>Coleoptera</taxon>
        <taxon>Polyphaga</taxon>
        <taxon>Cucujiformia</taxon>
        <taxon>Nitidulidae</taxon>
        <taxon>Meligethinae</taxon>
        <taxon>Brassicogethes</taxon>
    </lineage>
</organism>
<dbReference type="PANTHER" id="PTHR15231:SF1">
    <property type="entry name" value="PHOSPHATIDYLINOSITOL N-ACETYLGLUCOSAMINYLTRANSFERASE SUBUNIT H"/>
    <property type="match status" value="1"/>
</dbReference>
<dbReference type="PANTHER" id="PTHR15231">
    <property type="entry name" value="PHOSPHATIDYLINOSITOL N-ACETYLGLUCOSAMINYLTRANSFERASE SUBUNIT H"/>
    <property type="match status" value="1"/>
</dbReference>
<reference evidence="5" key="1">
    <citation type="submission" date="2021-12" db="EMBL/GenBank/DDBJ databases">
        <authorList>
            <person name="King R."/>
        </authorList>
    </citation>
    <scope>NUCLEOTIDE SEQUENCE</scope>
</reference>
<dbReference type="OrthoDB" id="6256716at2759"/>
<protein>
    <recommendedName>
        <fullName evidence="4">Phosphatidylinositol N-acetylglucosaminyltransferase subunit H conserved domain-containing protein</fullName>
    </recommendedName>
</protein>
<gene>
    <name evidence="5" type="ORF">MELIAE_LOCUS4421</name>
</gene>
<keyword evidence="3" id="KW-0472">Membrane</keyword>
<dbReference type="GO" id="GO:0006506">
    <property type="term" value="P:GPI anchor biosynthetic process"/>
    <property type="evidence" value="ECO:0007669"/>
    <property type="project" value="InterPro"/>
</dbReference>
<evidence type="ECO:0000256" key="1">
    <source>
        <dbReference type="ARBA" id="ARBA00004687"/>
    </source>
</evidence>
<dbReference type="EMBL" id="OV121133">
    <property type="protein sequence ID" value="CAH0551902.1"/>
    <property type="molecule type" value="Genomic_DNA"/>
</dbReference>
<comment type="pathway">
    <text evidence="1">Glycolipid biosynthesis; glycosylphosphatidylinositol-anchor biosynthesis.</text>
</comment>
<dbReference type="Pfam" id="PF10181">
    <property type="entry name" value="PIG-H"/>
    <property type="match status" value="1"/>
</dbReference>
<evidence type="ECO:0000313" key="5">
    <source>
        <dbReference type="EMBL" id="CAH0551902.1"/>
    </source>
</evidence>
<feature type="transmembrane region" description="Helical" evidence="3">
    <location>
        <begin position="63"/>
        <end position="84"/>
    </location>
</feature>
<feature type="transmembrane region" description="Helical" evidence="3">
    <location>
        <begin position="41"/>
        <end position="57"/>
    </location>
</feature>
<sequence length="269" mass="31188">MDNIMKKTKNQFNNIDGKPINLNIVKNNNCTLISIEHHHDIRNSAILLLVIVIFNFICLLKNVFGIFIISSIFILSIFYLFLLLQTVLSENIVIVNNLGYQISTNYLIGSKTAFMPYELVEKIFINEVIYHQKVLFVLTVMISDASKTNNTLVPLFLDSKPRLDVLKQIYTLDFDEVNELIHEMVSLQKNGPKAIGKHLKHVLKQKMKLLEKVELNVTPTKLKEIDVEDLEIKPNMDAQTREKYFEQIELLKMLKRMKQCPISQIINEV</sequence>
<feature type="domain" description="Phosphatidylinositol N-acetylglucosaminyltransferase subunit H conserved" evidence="4">
    <location>
        <begin position="92"/>
        <end position="156"/>
    </location>
</feature>